<comment type="caution">
    <text evidence="7">The sequence shown here is derived from an EMBL/GenBank/DDBJ whole genome shotgun (WGS) entry which is preliminary data.</text>
</comment>
<evidence type="ECO:0000256" key="5">
    <source>
        <dbReference type="SAM" id="Phobius"/>
    </source>
</evidence>
<evidence type="ECO:0000256" key="4">
    <source>
        <dbReference type="ARBA" id="ARBA00023136"/>
    </source>
</evidence>
<dbReference type="Proteomes" id="UP000647339">
    <property type="component" value="Unassembled WGS sequence"/>
</dbReference>
<evidence type="ECO:0000256" key="3">
    <source>
        <dbReference type="ARBA" id="ARBA00022989"/>
    </source>
</evidence>
<sequence>MNMAYSNNEQGNLLGKAKRMYEKKAEGIAQSKEKLHQLLERVTEKLHQVADNPTVQESRYYLETLIRMVKAYYKNEYRAFSTKTLVLVVLGLLYFVMPLDFIPDFIAGLGFVDDLSVLLAVFKSMQSDVEDFLEWERTKA</sequence>
<keyword evidence="4 5" id="KW-0472">Membrane</keyword>
<feature type="domain" description="DUF1232" evidence="6">
    <location>
        <begin position="85"/>
        <end position="119"/>
    </location>
</feature>
<dbReference type="Pfam" id="PF06803">
    <property type="entry name" value="DUF1232"/>
    <property type="match status" value="1"/>
</dbReference>
<evidence type="ECO:0000259" key="6">
    <source>
        <dbReference type="Pfam" id="PF06803"/>
    </source>
</evidence>
<evidence type="ECO:0000313" key="8">
    <source>
        <dbReference type="Proteomes" id="UP000647339"/>
    </source>
</evidence>
<accession>A0ABQ1UJM3</accession>
<feature type="transmembrane region" description="Helical" evidence="5">
    <location>
        <begin position="77"/>
        <end position="96"/>
    </location>
</feature>
<reference evidence="8" key="1">
    <citation type="journal article" date="2019" name="Int. J. Syst. Evol. Microbiol.">
        <title>The Global Catalogue of Microorganisms (GCM) 10K type strain sequencing project: providing services to taxonomists for standard genome sequencing and annotation.</title>
        <authorList>
            <consortium name="The Broad Institute Genomics Platform"/>
            <consortium name="The Broad Institute Genome Sequencing Center for Infectious Disease"/>
            <person name="Wu L."/>
            <person name="Ma J."/>
        </authorList>
    </citation>
    <scope>NUCLEOTIDE SEQUENCE [LARGE SCALE GENOMIC DNA]</scope>
    <source>
        <strain evidence="8">CGMCC 1.15407</strain>
    </source>
</reference>
<comment type="subcellular location">
    <subcellularLocation>
        <location evidence="1">Endomembrane system</location>
        <topology evidence="1">Multi-pass membrane protein</topology>
    </subcellularLocation>
</comment>
<evidence type="ECO:0000256" key="2">
    <source>
        <dbReference type="ARBA" id="ARBA00022692"/>
    </source>
</evidence>
<name>A0ABQ1UJM3_9BACT</name>
<organism evidence="7 8">
    <name type="scientific">Echinicola rosea</name>
    <dbReference type="NCBI Taxonomy" id="1807691"/>
    <lineage>
        <taxon>Bacteria</taxon>
        <taxon>Pseudomonadati</taxon>
        <taxon>Bacteroidota</taxon>
        <taxon>Cytophagia</taxon>
        <taxon>Cytophagales</taxon>
        <taxon>Cyclobacteriaceae</taxon>
        <taxon>Echinicola</taxon>
    </lineage>
</organism>
<dbReference type="EMBL" id="BMIU01000002">
    <property type="protein sequence ID" value="GGF19715.1"/>
    <property type="molecule type" value="Genomic_DNA"/>
</dbReference>
<gene>
    <name evidence="7" type="ORF">GCM10011339_04640</name>
</gene>
<keyword evidence="8" id="KW-1185">Reference proteome</keyword>
<keyword evidence="2 5" id="KW-0812">Transmembrane</keyword>
<evidence type="ECO:0000313" key="7">
    <source>
        <dbReference type="EMBL" id="GGF19715.1"/>
    </source>
</evidence>
<dbReference type="InterPro" id="IPR010652">
    <property type="entry name" value="DUF1232"/>
</dbReference>
<keyword evidence="3 5" id="KW-1133">Transmembrane helix</keyword>
<evidence type="ECO:0000256" key="1">
    <source>
        <dbReference type="ARBA" id="ARBA00004127"/>
    </source>
</evidence>
<proteinExistence type="predicted"/>
<protein>
    <recommendedName>
        <fullName evidence="6">DUF1232 domain-containing protein</fullName>
    </recommendedName>
</protein>